<dbReference type="GO" id="GO:0005634">
    <property type="term" value="C:nucleus"/>
    <property type="evidence" value="ECO:0007669"/>
    <property type="project" value="TreeGrafter"/>
</dbReference>
<name>A0A4S8S5D3_AURPU</name>
<dbReference type="GO" id="GO:0003887">
    <property type="term" value="F:DNA-directed DNA polymerase activity"/>
    <property type="evidence" value="ECO:0007669"/>
    <property type="project" value="InterPro"/>
</dbReference>
<dbReference type="PROSITE" id="PS50173">
    <property type="entry name" value="UMUC"/>
    <property type="match status" value="1"/>
</dbReference>
<dbReference type="InterPro" id="IPR017961">
    <property type="entry name" value="DNA_pol_Y-fam_little_finger"/>
</dbReference>
<dbReference type="GO" id="GO:0003684">
    <property type="term" value="F:damaged DNA binding"/>
    <property type="evidence" value="ECO:0007669"/>
    <property type="project" value="InterPro"/>
</dbReference>
<dbReference type="FunFam" id="3.30.70.270:FF:000014">
    <property type="entry name" value="DNA polymerase kappa subunit"/>
    <property type="match status" value="1"/>
</dbReference>
<proteinExistence type="predicted"/>
<dbReference type="PANTHER" id="PTHR11076:SF33">
    <property type="entry name" value="DNA POLYMERASE KAPPA"/>
    <property type="match status" value="1"/>
</dbReference>
<dbReference type="Proteomes" id="UP000304951">
    <property type="component" value="Unassembled WGS sequence"/>
</dbReference>
<reference evidence="4 5" key="1">
    <citation type="submission" date="2018-10" db="EMBL/GenBank/DDBJ databases">
        <title>Fifty Aureobasidium pullulans genomes reveal a recombining polyextremotolerant generalist.</title>
        <authorList>
            <person name="Gostincar C."/>
            <person name="Turk M."/>
            <person name="Zajc J."/>
            <person name="Gunde-Cimerman N."/>
        </authorList>
    </citation>
    <scope>NUCLEOTIDE SEQUENCE [LARGE SCALE GENOMIC DNA]</scope>
    <source>
        <strain evidence="4 5">EXF-11900</strain>
    </source>
</reference>
<evidence type="ECO:0000313" key="4">
    <source>
        <dbReference type="EMBL" id="THV65361.1"/>
    </source>
</evidence>
<accession>A0A4S8S5D3</accession>
<dbReference type="Gene3D" id="1.10.150.810">
    <property type="match status" value="2"/>
</dbReference>
<dbReference type="PANTHER" id="PTHR11076">
    <property type="entry name" value="DNA REPAIR POLYMERASE UMUC / TRANSFERASE FAMILY MEMBER"/>
    <property type="match status" value="1"/>
</dbReference>
<dbReference type="FunFam" id="1.10.150.810:FF:000003">
    <property type="entry name" value="DNA polymerase kappa subunit"/>
    <property type="match status" value="1"/>
</dbReference>
<gene>
    <name evidence="4" type="ORF">D6D28_09161</name>
</gene>
<dbReference type="CDD" id="cd03586">
    <property type="entry name" value="PolY_Pol_IV_kappa"/>
    <property type="match status" value="1"/>
</dbReference>
<sequence>MRGCAITRIDMDGPARHDSIPPVADKIAATTVDPSDPESSQHHTLKYHLLGPSLTKSGQDDVDQKKVSEIIYEASKGSKFFNNEEVKDKNLTIKINRILAKKRQLDRIDLTHDLRKADEYVQKLELSRDLTQTIVHVDCDAFYAAVEELDRPDLKDVPFAVGKGVLTTCNYHARKHGCRSGMAGYIADKLCPQLIHISPNFEKYSAKAKEIRAVLVKYDARFEAASVDEAYLNITPYCEEHNMDPDDVVQQLRAEVHEQCLVTVSAGIAANAKLAKICSNKNKPNGQFRLPSDRASIMSFMKDLPTRKVNGIGRVFERELDAIGVKTCGDIFAHRAYMSKLFGEKAFQFLMAVYLGLGRTNVQPAEEYERKSVGTESTFKEMSDPQQLRDMLRHVAEELEKDCERTQFKGRTLVLKVKLHTYEILTRQVAPPKAVHQTDDLYKYALPMLVKLEKEIPKFTLRLMGLRLTSLISMKQSNIDSFFTPKLQSVARKPFMPAGEGEWEQWPDSEFEEAARQEKQDDFDTLEKMSQEYKEEYNNTLKPSAAAHAGTRIASIPAATPEDKGKEEQEEQEERWDCPICSQPQSADPVLFNQHIDGCLSKQAIKEIVRENASPSGSPQPEKASGLGQGKKRGRPKVADPQPKRPKSAFFSR</sequence>
<dbReference type="FunFam" id="1.10.150.20:FF:000039">
    <property type="entry name" value="Polymerase (DNA directed) kappa"/>
    <property type="match status" value="1"/>
</dbReference>
<dbReference type="AlphaFoldDB" id="A0A4S8S5D3"/>
<dbReference type="InterPro" id="IPR001126">
    <property type="entry name" value="UmuC"/>
</dbReference>
<dbReference type="GO" id="GO:0070987">
    <property type="term" value="P:error-free translesion synthesis"/>
    <property type="evidence" value="ECO:0007669"/>
    <property type="project" value="UniProtKB-ARBA"/>
</dbReference>
<evidence type="ECO:0000313" key="5">
    <source>
        <dbReference type="Proteomes" id="UP000304951"/>
    </source>
</evidence>
<organism evidence="4 5">
    <name type="scientific">Aureobasidium pullulans</name>
    <name type="common">Black yeast</name>
    <name type="synonym">Pullularia pullulans</name>
    <dbReference type="NCBI Taxonomy" id="5580"/>
    <lineage>
        <taxon>Eukaryota</taxon>
        <taxon>Fungi</taxon>
        <taxon>Dikarya</taxon>
        <taxon>Ascomycota</taxon>
        <taxon>Pezizomycotina</taxon>
        <taxon>Dothideomycetes</taxon>
        <taxon>Dothideomycetidae</taxon>
        <taxon>Dothideales</taxon>
        <taxon>Saccotheciaceae</taxon>
        <taxon>Aureobasidium</taxon>
    </lineage>
</organism>
<dbReference type="Gene3D" id="3.30.160.60">
    <property type="entry name" value="Classic Zinc Finger"/>
    <property type="match status" value="1"/>
</dbReference>
<dbReference type="FunFam" id="1.10.150.810:FF:000001">
    <property type="entry name" value="DNA polymerase kappa"/>
    <property type="match status" value="1"/>
</dbReference>
<dbReference type="InterPro" id="IPR022880">
    <property type="entry name" value="DNApol_IV"/>
</dbReference>
<dbReference type="FunFam" id="3.40.1170.60:FF:000012">
    <property type="entry name" value="Putative DNA-directed polymerase kappa"/>
    <property type="match status" value="1"/>
</dbReference>
<dbReference type="FunFam" id="3.30.1490.100:FF:000010">
    <property type="entry name" value="DNA-directed polymerase kappa"/>
    <property type="match status" value="1"/>
</dbReference>
<dbReference type="InterPro" id="IPR043128">
    <property type="entry name" value="Rev_trsase/Diguanyl_cyclase"/>
</dbReference>
<dbReference type="GO" id="GO:0006281">
    <property type="term" value="P:DNA repair"/>
    <property type="evidence" value="ECO:0007669"/>
    <property type="project" value="InterPro"/>
</dbReference>
<dbReference type="Pfam" id="PF00817">
    <property type="entry name" value="IMS"/>
    <property type="match status" value="1"/>
</dbReference>
<dbReference type="Gene3D" id="3.30.1490.100">
    <property type="entry name" value="DNA polymerase, Y-family, little finger domain"/>
    <property type="match status" value="1"/>
</dbReference>
<evidence type="ECO:0000256" key="1">
    <source>
        <dbReference type="ARBA" id="ARBA00016178"/>
    </source>
</evidence>
<dbReference type="SUPFAM" id="SSF100879">
    <property type="entry name" value="Lesion bypass DNA polymerase (Y-family), little finger domain"/>
    <property type="match status" value="1"/>
</dbReference>
<dbReference type="Gene3D" id="3.40.1170.60">
    <property type="match status" value="1"/>
</dbReference>
<dbReference type="InterPro" id="IPR050116">
    <property type="entry name" value="DNA_polymerase-Y"/>
</dbReference>
<feature type="domain" description="UmuC" evidence="3">
    <location>
        <begin position="134"/>
        <end position="313"/>
    </location>
</feature>
<dbReference type="InterPro" id="IPR036775">
    <property type="entry name" value="DNA_pol_Y-fam_lit_finger_sf"/>
</dbReference>
<feature type="region of interest" description="Disordered" evidence="2">
    <location>
        <begin position="610"/>
        <end position="653"/>
    </location>
</feature>
<dbReference type="Gene3D" id="3.30.70.270">
    <property type="match status" value="1"/>
</dbReference>
<dbReference type="GO" id="GO:0042276">
    <property type="term" value="P:error-prone translesion synthesis"/>
    <property type="evidence" value="ECO:0007669"/>
    <property type="project" value="TreeGrafter"/>
</dbReference>
<comment type="caution">
    <text evidence="4">The sequence shown here is derived from an EMBL/GenBank/DDBJ whole genome shotgun (WGS) entry which is preliminary data.</text>
</comment>
<evidence type="ECO:0000259" key="3">
    <source>
        <dbReference type="PROSITE" id="PS50173"/>
    </source>
</evidence>
<dbReference type="EMBL" id="QZAF01000668">
    <property type="protein sequence ID" value="THV65361.1"/>
    <property type="molecule type" value="Genomic_DNA"/>
</dbReference>
<evidence type="ECO:0000256" key="2">
    <source>
        <dbReference type="SAM" id="MobiDB-lite"/>
    </source>
</evidence>
<dbReference type="SUPFAM" id="SSF56672">
    <property type="entry name" value="DNA/RNA polymerases"/>
    <property type="match status" value="1"/>
</dbReference>
<protein>
    <recommendedName>
        <fullName evidence="1">DNA polymerase kappa</fullName>
    </recommendedName>
</protein>
<dbReference type="NCBIfam" id="NF002677">
    <property type="entry name" value="PRK02406.1"/>
    <property type="match status" value="1"/>
</dbReference>
<dbReference type="InterPro" id="IPR043502">
    <property type="entry name" value="DNA/RNA_pol_sf"/>
</dbReference>
<dbReference type="Pfam" id="PF11799">
    <property type="entry name" value="IMS_C"/>
    <property type="match status" value="1"/>
</dbReference>
<feature type="region of interest" description="Disordered" evidence="2">
    <location>
        <begin position="553"/>
        <end position="581"/>
    </location>
</feature>